<dbReference type="OrthoDB" id="5318791at2"/>
<gene>
    <name evidence="5" type="primary">phnD</name>
    <name evidence="5" type="ORF">CF386_06790</name>
</gene>
<reference evidence="5 6" key="1">
    <citation type="journal article" date="2016" name="Int. J. Syst. Evol. Microbiol.">
        <title>Paraphotobacterium marinum gen. nov., sp. nov., a member of the family Vibrionaceae, isolated from surface seawater.</title>
        <authorList>
            <person name="Huang Z."/>
            <person name="Dong C."/>
            <person name="Shao Z."/>
        </authorList>
    </citation>
    <scope>NUCLEOTIDE SEQUENCE [LARGE SCALE GENOMIC DNA]</scope>
    <source>
        <strain evidence="5 6">NSCS20N07D</strain>
    </source>
</reference>
<evidence type="ECO:0000313" key="6">
    <source>
        <dbReference type="Proteomes" id="UP000242175"/>
    </source>
</evidence>
<dbReference type="GO" id="GO:0015716">
    <property type="term" value="P:organic phosphonate transport"/>
    <property type="evidence" value="ECO:0007669"/>
    <property type="project" value="InterPro"/>
</dbReference>
<keyword evidence="6" id="KW-1185">Reference proteome</keyword>
<dbReference type="PANTHER" id="PTHR35841">
    <property type="entry name" value="PHOSPHONATES-BINDING PERIPLASMIC PROTEIN"/>
    <property type="match status" value="1"/>
</dbReference>
<dbReference type="InterPro" id="IPR017797">
    <property type="entry name" value="Phosphnate-bd"/>
</dbReference>
<evidence type="ECO:0000256" key="1">
    <source>
        <dbReference type="ARBA" id="ARBA00007162"/>
    </source>
</evidence>
<dbReference type="SUPFAM" id="SSF53850">
    <property type="entry name" value="Periplasmic binding protein-like II"/>
    <property type="match status" value="1"/>
</dbReference>
<evidence type="ECO:0000313" key="5">
    <source>
        <dbReference type="EMBL" id="ASK78723.1"/>
    </source>
</evidence>
<feature type="signal peptide" evidence="4">
    <location>
        <begin position="1"/>
        <end position="22"/>
    </location>
</feature>
<feature type="chain" id="PRO_5013211128" evidence="4">
    <location>
        <begin position="23"/>
        <end position="311"/>
    </location>
</feature>
<evidence type="ECO:0000256" key="2">
    <source>
        <dbReference type="ARBA" id="ARBA00022729"/>
    </source>
</evidence>
<dbReference type="KEGG" id="pmai:CF386_06790"/>
<dbReference type="NCBIfam" id="TIGR03431">
    <property type="entry name" value="PhnD"/>
    <property type="match status" value="1"/>
</dbReference>
<dbReference type="GO" id="GO:0043190">
    <property type="term" value="C:ATP-binding cassette (ABC) transporter complex"/>
    <property type="evidence" value="ECO:0007669"/>
    <property type="project" value="InterPro"/>
</dbReference>
<keyword evidence="2 4" id="KW-0732">Signal</keyword>
<dbReference type="InterPro" id="IPR018195">
    <property type="entry name" value="Transferrin_Fe_BS"/>
</dbReference>
<dbReference type="Pfam" id="PF12974">
    <property type="entry name" value="Phosphonate-bd"/>
    <property type="match status" value="1"/>
</dbReference>
<proteinExistence type="inferred from homology"/>
<dbReference type="InterPro" id="IPR005770">
    <property type="entry name" value="PhnD"/>
</dbReference>
<accession>A0A220VFK4</accession>
<dbReference type="AlphaFoldDB" id="A0A220VFK4"/>
<keyword evidence="3" id="KW-0677">Repeat</keyword>
<organism evidence="5 6">
    <name type="scientific">Paraphotobacterium marinum</name>
    <dbReference type="NCBI Taxonomy" id="1755811"/>
    <lineage>
        <taxon>Bacteria</taxon>
        <taxon>Pseudomonadati</taxon>
        <taxon>Pseudomonadota</taxon>
        <taxon>Gammaproteobacteria</taxon>
        <taxon>Vibrionales</taxon>
        <taxon>Vibrionaceae</taxon>
        <taxon>Paraphotobacterium</taxon>
    </lineage>
</organism>
<dbReference type="PROSITE" id="PS00205">
    <property type="entry name" value="TRANSFERRIN_LIKE_1"/>
    <property type="match status" value="1"/>
</dbReference>
<evidence type="ECO:0000256" key="4">
    <source>
        <dbReference type="SAM" id="SignalP"/>
    </source>
</evidence>
<comment type="similarity">
    <text evidence="1">Belongs to the phosphate/phosphite/phosphonate binding protein family.</text>
</comment>
<dbReference type="RefSeq" id="WP_089073631.1">
    <property type="nucleotide sequence ID" value="NZ_CBCSAM010000001.1"/>
</dbReference>
<sequence length="311" mass="33736">MKKIIKISTILAGIIISSNAVASNTPKTLNIGILGGESATQQIGDNMCVKNFLDKELNVDTKLRNSSDYAGVIQGQLGGTIDLVLNGSASAFASVYTQDPNAVQLVAIPQDDTDNSKGYYSVVVVKSDSPYKTLKDLKGKAFGFADPDSTSGYLVPQYQFSKMFGGNMDNKFNNTFSSVTFSGGHEQDLVGVLNGQFDGAVTWSSLVGDRSKGYTSGEFTEFVSAGHPDLMKKIRVIWKSDLIPNGPITIRKNLPEDFKKKVIAALHKLDKEDHPCMEKALGGQLHLANTSLKDYQAIINLRKTLNDNNRS</sequence>
<name>A0A220VFK4_9GAMM</name>
<dbReference type="Gene3D" id="3.40.190.10">
    <property type="entry name" value="Periplasmic binding protein-like II"/>
    <property type="match status" value="2"/>
</dbReference>
<dbReference type="GO" id="GO:0005576">
    <property type="term" value="C:extracellular region"/>
    <property type="evidence" value="ECO:0007669"/>
    <property type="project" value="InterPro"/>
</dbReference>
<dbReference type="PANTHER" id="PTHR35841:SF1">
    <property type="entry name" value="PHOSPHONATES-BINDING PERIPLASMIC PROTEIN"/>
    <property type="match status" value="1"/>
</dbReference>
<dbReference type="CDD" id="cd01071">
    <property type="entry name" value="PBP2_PhnD_like"/>
    <property type="match status" value="1"/>
</dbReference>
<dbReference type="GO" id="GO:0055085">
    <property type="term" value="P:transmembrane transport"/>
    <property type="evidence" value="ECO:0007669"/>
    <property type="project" value="InterPro"/>
</dbReference>
<dbReference type="Proteomes" id="UP000242175">
    <property type="component" value="Chromosome large"/>
</dbReference>
<evidence type="ECO:0000256" key="3">
    <source>
        <dbReference type="ARBA" id="ARBA00022737"/>
    </source>
</evidence>
<protein>
    <submittedName>
        <fullName evidence="5">Phosphonate ABC transporter substrate-binding protein</fullName>
    </submittedName>
</protein>
<dbReference type="EMBL" id="CP022355">
    <property type="protein sequence ID" value="ASK78723.1"/>
    <property type="molecule type" value="Genomic_DNA"/>
</dbReference>
<dbReference type="NCBIfam" id="TIGR01098">
    <property type="entry name" value="3A0109s03R"/>
    <property type="match status" value="1"/>
</dbReference>